<evidence type="ECO:0000313" key="1">
    <source>
        <dbReference type="EMBL" id="KAH3695472.1"/>
    </source>
</evidence>
<gene>
    <name evidence="1" type="ORF">DPMN_082932</name>
</gene>
<reference evidence="1" key="1">
    <citation type="journal article" date="2019" name="bioRxiv">
        <title>The Genome of the Zebra Mussel, Dreissena polymorpha: A Resource for Invasive Species Research.</title>
        <authorList>
            <person name="McCartney M.A."/>
            <person name="Auch B."/>
            <person name="Kono T."/>
            <person name="Mallez S."/>
            <person name="Zhang Y."/>
            <person name="Obille A."/>
            <person name="Becker A."/>
            <person name="Abrahante J.E."/>
            <person name="Garbe J."/>
            <person name="Badalamenti J.P."/>
            <person name="Herman A."/>
            <person name="Mangelson H."/>
            <person name="Liachko I."/>
            <person name="Sullivan S."/>
            <person name="Sone E.D."/>
            <person name="Koren S."/>
            <person name="Silverstein K.A.T."/>
            <person name="Beckman K.B."/>
            <person name="Gohl D.M."/>
        </authorList>
    </citation>
    <scope>NUCLEOTIDE SEQUENCE</scope>
    <source>
        <strain evidence="1">Duluth1</strain>
        <tissue evidence="1">Whole animal</tissue>
    </source>
</reference>
<keyword evidence="2" id="KW-1185">Reference proteome</keyword>
<dbReference type="EMBL" id="JAIWYP010000016">
    <property type="protein sequence ID" value="KAH3695472.1"/>
    <property type="molecule type" value="Genomic_DNA"/>
</dbReference>
<comment type="caution">
    <text evidence="1">The sequence shown here is derived from an EMBL/GenBank/DDBJ whole genome shotgun (WGS) entry which is preliminary data.</text>
</comment>
<organism evidence="1 2">
    <name type="scientific">Dreissena polymorpha</name>
    <name type="common">Zebra mussel</name>
    <name type="synonym">Mytilus polymorpha</name>
    <dbReference type="NCBI Taxonomy" id="45954"/>
    <lineage>
        <taxon>Eukaryota</taxon>
        <taxon>Metazoa</taxon>
        <taxon>Spiralia</taxon>
        <taxon>Lophotrochozoa</taxon>
        <taxon>Mollusca</taxon>
        <taxon>Bivalvia</taxon>
        <taxon>Autobranchia</taxon>
        <taxon>Heteroconchia</taxon>
        <taxon>Euheterodonta</taxon>
        <taxon>Imparidentia</taxon>
        <taxon>Neoheterodontei</taxon>
        <taxon>Myida</taxon>
        <taxon>Dreissenoidea</taxon>
        <taxon>Dreissenidae</taxon>
        <taxon>Dreissena</taxon>
    </lineage>
</organism>
<proteinExistence type="predicted"/>
<protein>
    <submittedName>
        <fullName evidence="1">Uncharacterized protein</fullName>
    </submittedName>
</protein>
<evidence type="ECO:0000313" key="2">
    <source>
        <dbReference type="Proteomes" id="UP000828390"/>
    </source>
</evidence>
<dbReference type="Proteomes" id="UP000828390">
    <property type="component" value="Unassembled WGS sequence"/>
</dbReference>
<sequence>MDEYCLVFQARTLTIWTSIAWYFRLVPSLYGRVLPGISDSYPHYMDEYCLVLLLKGVCQKFRGQFLQAEQCFLEIIAK</sequence>
<name>A0A9D3Y8Z9_DREPO</name>
<dbReference type="AlphaFoldDB" id="A0A9D3Y8Z9"/>
<accession>A0A9D3Y8Z9</accession>
<reference evidence="1" key="2">
    <citation type="submission" date="2020-11" db="EMBL/GenBank/DDBJ databases">
        <authorList>
            <person name="McCartney M.A."/>
            <person name="Auch B."/>
            <person name="Kono T."/>
            <person name="Mallez S."/>
            <person name="Becker A."/>
            <person name="Gohl D.M."/>
            <person name="Silverstein K.A.T."/>
            <person name="Koren S."/>
            <person name="Bechman K.B."/>
            <person name="Herman A."/>
            <person name="Abrahante J.E."/>
            <person name="Garbe J."/>
        </authorList>
    </citation>
    <scope>NUCLEOTIDE SEQUENCE</scope>
    <source>
        <strain evidence="1">Duluth1</strain>
        <tissue evidence="1">Whole animal</tissue>
    </source>
</reference>